<feature type="region of interest" description="Disordered" evidence="1">
    <location>
        <begin position="58"/>
        <end position="101"/>
    </location>
</feature>
<sequence>MKEPPLASAIKGKSSDSSPSWTPTPQPNHAGAVAGGVVGGLAGIALILTSAFYLVRRRQSSPSEPDLSPHGMLQTRRYEMESQPVELESLPVKLSGADRLH</sequence>
<accession>A0ABR4AKT3</accession>
<gene>
    <name evidence="3" type="ORF">N7G274_001825</name>
</gene>
<name>A0ABR4AKT3_9LECA</name>
<evidence type="ECO:0000256" key="1">
    <source>
        <dbReference type="SAM" id="MobiDB-lite"/>
    </source>
</evidence>
<feature type="region of interest" description="Disordered" evidence="1">
    <location>
        <begin position="1"/>
        <end position="34"/>
    </location>
</feature>
<keyword evidence="2" id="KW-0472">Membrane</keyword>
<protein>
    <submittedName>
        <fullName evidence="3">Uncharacterized protein</fullName>
    </submittedName>
</protein>
<evidence type="ECO:0000256" key="2">
    <source>
        <dbReference type="SAM" id="Phobius"/>
    </source>
</evidence>
<dbReference type="EMBL" id="JBEFKJ010000004">
    <property type="protein sequence ID" value="KAL2046378.1"/>
    <property type="molecule type" value="Genomic_DNA"/>
</dbReference>
<evidence type="ECO:0000313" key="4">
    <source>
        <dbReference type="Proteomes" id="UP001590950"/>
    </source>
</evidence>
<feature type="transmembrane region" description="Helical" evidence="2">
    <location>
        <begin position="30"/>
        <end position="55"/>
    </location>
</feature>
<reference evidence="3 4" key="1">
    <citation type="submission" date="2024-09" db="EMBL/GenBank/DDBJ databases">
        <title>Rethinking Asexuality: The Enigmatic Case of Functional Sexual Genes in Lepraria (Stereocaulaceae).</title>
        <authorList>
            <person name="Doellman M."/>
            <person name="Sun Y."/>
            <person name="Barcenas-Pena A."/>
            <person name="Lumbsch H.T."/>
            <person name="Grewe F."/>
        </authorList>
    </citation>
    <scope>NUCLEOTIDE SEQUENCE [LARGE SCALE GENOMIC DNA]</scope>
    <source>
        <strain evidence="3 4">Mercado 3170</strain>
    </source>
</reference>
<evidence type="ECO:0000313" key="3">
    <source>
        <dbReference type="EMBL" id="KAL2046378.1"/>
    </source>
</evidence>
<keyword evidence="4" id="KW-1185">Reference proteome</keyword>
<keyword evidence="2" id="KW-0812">Transmembrane</keyword>
<proteinExistence type="predicted"/>
<keyword evidence="2" id="KW-1133">Transmembrane helix</keyword>
<comment type="caution">
    <text evidence="3">The sequence shown here is derived from an EMBL/GenBank/DDBJ whole genome shotgun (WGS) entry which is preliminary data.</text>
</comment>
<organism evidence="3 4">
    <name type="scientific">Stereocaulon virgatum</name>
    <dbReference type="NCBI Taxonomy" id="373712"/>
    <lineage>
        <taxon>Eukaryota</taxon>
        <taxon>Fungi</taxon>
        <taxon>Dikarya</taxon>
        <taxon>Ascomycota</taxon>
        <taxon>Pezizomycotina</taxon>
        <taxon>Lecanoromycetes</taxon>
        <taxon>OSLEUM clade</taxon>
        <taxon>Lecanoromycetidae</taxon>
        <taxon>Lecanorales</taxon>
        <taxon>Lecanorineae</taxon>
        <taxon>Stereocaulaceae</taxon>
        <taxon>Stereocaulon</taxon>
    </lineage>
</organism>
<dbReference type="Proteomes" id="UP001590950">
    <property type="component" value="Unassembled WGS sequence"/>
</dbReference>